<dbReference type="EMBL" id="JAPDIA010000009">
    <property type="protein sequence ID" value="MDG0813942.1"/>
    <property type="molecule type" value="Genomic_DNA"/>
</dbReference>
<dbReference type="Proteomes" id="UP001153404">
    <property type="component" value="Unassembled WGS sequence"/>
</dbReference>
<feature type="region of interest" description="Disordered" evidence="1">
    <location>
        <begin position="93"/>
        <end position="113"/>
    </location>
</feature>
<accession>A0A9X4QXV5</accession>
<feature type="compositionally biased region" description="Basic and acidic residues" evidence="1">
    <location>
        <begin position="99"/>
        <end position="113"/>
    </location>
</feature>
<dbReference type="AlphaFoldDB" id="A0A9X4QXV5"/>
<protein>
    <submittedName>
        <fullName evidence="2">Uncharacterized protein</fullName>
    </submittedName>
</protein>
<evidence type="ECO:0000313" key="3">
    <source>
        <dbReference type="Proteomes" id="UP001153404"/>
    </source>
</evidence>
<keyword evidence="3" id="KW-1185">Reference proteome</keyword>
<evidence type="ECO:0000313" key="2">
    <source>
        <dbReference type="EMBL" id="MDG0813942.1"/>
    </source>
</evidence>
<feature type="compositionally biased region" description="Basic and acidic residues" evidence="1">
    <location>
        <begin position="9"/>
        <end position="30"/>
    </location>
</feature>
<feature type="compositionally biased region" description="Acidic residues" evidence="1">
    <location>
        <begin position="31"/>
        <end position="49"/>
    </location>
</feature>
<evidence type="ECO:0000256" key="1">
    <source>
        <dbReference type="SAM" id="MobiDB-lite"/>
    </source>
</evidence>
<organism evidence="2 3">
    <name type="scientific">Cohnella rhizosphaerae</name>
    <dbReference type="NCBI Taxonomy" id="1457232"/>
    <lineage>
        <taxon>Bacteria</taxon>
        <taxon>Bacillati</taxon>
        <taxon>Bacillota</taxon>
        <taxon>Bacilli</taxon>
        <taxon>Bacillales</taxon>
        <taxon>Paenibacillaceae</taxon>
        <taxon>Cohnella</taxon>
    </lineage>
</organism>
<name>A0A9X4QXV5_9BACL</name>
<sequence>MSDTMTTQEIKKREIGYGLRDPFEGERTDLVEQEGEQDGCGEAEDELETANDQRVLDRLDGERIGEERFEMLETDPGAGEEPLRNPVILEGDNDAIHGNVHEDNQPDDSRQHHRLQRDLRFEPFDALPRSAARRSIDERLFVPYDEQHLLESVSSISHSFHLAALMMK</sequence>
<gene>
    <name evidence="2" type="ORF">OMP40_35135</name>
</gene>
<dbReference type="RefSeq" id="WP_277538448.1">
    <property type="nucleotide sequence ID" value="NZ_JAPDIA010000009.1"/>
</dbReference>
<reference evidence="2" key="1">
    <citation type="submission" date="2022-10" db="EMBL/GenBank/DDBJ databases">
        <title>Comparative genomic analysis of Cohnella hashimotonis sp. nov., isolated from the International Space Station.</title>
        <authorList>
            <person name="Simpson A."/>
            <person name="Venkateswaran K."/>
        </authorList>
    </citation>
    <scope>NUCLEOTIDE SEQUENCE</scope>
    <source>
        <strain evidence="2">DSM 28161</strain>
    </source>
</reference>
<proteinExistence type="predicted"/>
<comment type="caution">
    <text evidence="2">The sequence shown here is derived from an EMBL/GenBank/DDBJ whole genome shotgun (WGS) entry which is preliminary data.</text>
</comment>
<feature type="region of interest" description="Disordered" evidence="1">
    <location>
        <begin position="1"/>
        <end position="58"/>
    </location>
</feature>